<comment type="subcellular location">
    <subcellularLocation>
        <location evidence="1">Cell membrane</location>
        <topology evidence="1">Multi-pass membrane protein</topology>
    </subcellularLocation>
</comment>
<dbReference type="InterPro" id="IPR020846">
    <property type="entry name" value="MFS_dom"/>
</dbReference>
<keyword evidence="5 7" id="KW-1133">Transmembrane helix</keyword>
<feature type="transmembrane region" description="Helical" evidence="7">
    <location>
        <begin position="329"/>
        <end position="355"/>
    </location>
</feature>
<keyword evidence="10" id="KW-1185">Reference proteome</keyword>
<protein>
    <submittedName>
        <fullName evidence="9">MFS family permease</fullName>
    </submittedName>
</protein>
<evidence type="ECO:0000259" key="8">
    <source>
        <dbReference type="PROSITE" id="PS50850"/>
    </source>
</evidence>
<keyword evidence="6 7" id="KW-0472">Membrane</keyword>
<feature type="transmembrane region" description="Helical" evidence="7">
    <location>
        <begin position="304"/>
        <end position="323"/>
    </location>
</feature>
<feature type="transmembrane region" description="Helical" evidence="7">
    <location>
        <begin position="238"/>
        <end position="260"/>
    </location>
</feature>
<evidence type="ECO:0000256" key="1">
    <source>
        <dbReference type="ARBA" id="ARBA00004651"/>
    </source>
</evidence>
<name>A0ABR9KEU0_9ACTN</name>
<evidence type="ECO:0000256" key="3">
    <source>
        <dbReference type="ARBA" id="ARBA00022475"/>
    </source>
</evidence>
<feature type="transmembrane region" description="Helical" evidence="7">
    <location>
        <begin position="53"/>
        <end position="75"/>
    </location>
</feature>
<accession>A0ABR9KEU0</accession>
<organism evidence="9 10">
    <name type="scientific">Nonomuraea africana</name>
    <dbReference type="NCBI Taxonomy" id="46171"/>
    <lineage>
        <taxon>Bacteria</taxon>
        <taxon>Bacillati</taxon>
        <taxon>Actinomycetota</taxon>
        <taxon>Actinomycetes</taxon>
        <taxon>Streptosporangiales</taxon>
        <taxon>Streptosporangiaceae</taxon>
        <taxon>Nonomuraea</taxon>
    </lineage>
</organism>
<evidence type="ECO:0000256" key="2">
    <source>
        <dbReference type="ARBA" id="ARBA00022448"/>
    </source>
</evidence>
<dbReference type="Pfam" id="PF07690">
    <property type="entry name" value="MFS_1"/>
    <property type="match status" value="1"/>
</dbReference>
<feature type="transmembrane region" description="Helical" evidence="7">
    <location>
        <begin position="188"/>
        <end position="205"/>
    </location>
</feature>
<reference evidence="9 10" key="1">
    <citation type="submission" date="2020-10" db="EMBL/GenBank/DDBJ databases">
        <title>Sequencing the genomes of 1000 actinobacteria strains.</title>
        <authorList>
            <person name="Klenk H.-P."/>
        </authorList>
    </citation>
    <scope>NUCLEOTIDE SEQUENCE [LARGE SCALE GENOMIC DNA]</scope>
    <source>
        <strain evidence="9 10">DSM 43748</strain>
    </source>
</reference>
<keyword evidence="4 7" id="KW-0812">Transmembrane</keyword>
<evidence type="ECO:0000256" key="7">
    <source>
        <dbReference type="SAM" id="Phobius"/>
    </source>
</evidence>
<feature type="transmembrane region" description="Helical" evidence="7">
    <location>
        <begin position="87"/>
        <end position="108"/>
    </location>
</feature>
<evidence type="ECO:0000256" key="4">
    <source>
        <dbReference type="ARBA" id="ARBA00022692"/>
    </source>
</evidence>
<gene>
    <name evidence="9" type="ORF">H4W81_003283</name>
</gene>
<feature type="transmembrane region" description="Helical" evidence="7">
    <location>
        <begin position="272"/>
        <end position="292"/>
    </location>
</feature>
<dbReference type="InterPro" id="IPR011701">
    <property type="entry name" value="MFS"/>
</dbReference>
<keyword evidence="3" id="KW-1003">Cell membrane</keyword>
<dbReference type="InterPro" id="IPR036259">
    <property type="entry name" value="MFS_trans_sf"/>
</dbReference>
<feature type="transmembrane region" description="Helical" evidence="7">
    <location>
        <begin position="400"/>
        <end position="418"/>
    </location>
</feature>
<sequence length="444" mass="46064">MAADVDRVNTGPRVVTATVVGTVIESYDLALFGLGAALVFGDQFFPEARPGTAMLASLATFAVGLLARPIGGIVMSHLGDRLGRVPVLVLTLLLMGTATVGIGVLPGYETIGVAAPVLLVLLRVAQGFGAGAEYVGAILVAAESGPRERQGMRAALPSIGYFAGIVLATVTFAGFATLPPDQFAAWGWRVPFLLSVFTLAVGLYARMRISETEAFRASSERPVRLPLWNLIRRRPGRLLIAFAANGPFVAIYYLVSVFLLSYVSRTLGLPPAVGLTANVVAGTAAVLAVPLFGRLVDLVGRRPVWFFGCLFLMAFAGPMILLLDTGRPALIVAAVALAMAVGLVAMGVAQASLFIEMFETRYRFSGVVVARETSAALFGGPTPLVAAALVQAAGGASWPLAVLIVVLAAASLVAVLFAPETRAVDLAGQPVASRRPGSGTSSST</sequence>
<evidence type="ECO:0000313" key="10">
    <source>
        <dbReference type="Proteomes" id="UP000661607"/>
    </source>
</evidence>
<dbReference type="PANTHER" id="PTHR43045">
    <property type="entry name" value="SHIKIMATE TRANSPORTER"/>
    <property type="match status" value="1"/>
</dbReference>
<feature type="transmembrane region" description="Helical" evidence="7">
    <location>
        <begin position="154"/>
        <end position="176"/>
    </location>
</feature>
<feature type="transmembrane region" description="Helical" evidence="7">
    <location>
        <begin position="375"/>
        <end position="394"/>
    </location>
</feature>
<comment type="caution">
    <text evidence="9">The sequence shown here is derived from an EMBL/GenBank/DDBJ whole genome shotgun (WGS) entry which is preliminary data.</text>
</comment>
<dbReference type="SUPFAM" id="SSF103473">
    <property type="entry name" value="MFS general substrate transporter"/>
    <property type="match status" value="1"/>
</dbReference>
<dbReference type="EMBL" id="JADBEF010000001">
    <property type="protein sequence ID" value="MBE1560504.1"/>
    <property type="molecule type" value="Genomic_DNA"/>
</dbReference>
<dbReference type="Gene3D" id="1.20.1250.20">
    <property type="entry name" value="MFS general substrate transporter like domains"/>
    <property type="match status" value="1"/>
</dbReference>
<feature type="transmembrane region" description="Helical" evidence="7">
    <location>
        <begin position="120"/>
        <end position="142"/>
    </location>
</feature>
<keyword evidence="2" id="KW-0813">Transport</keyword>
<dbReference type="PROSITE" id="PS50850">
    <property type="entry name" value="MFS"/>
    <property type="match status" value="1"/>
</dbReference>
<proteinExistence type="predicted"/>
<evidence type="ECO:0000256" key="6">
    <source>
        <dbReference type="ARBA" id="ARBA00023136"/>
    </source>
</evidence>
<feature type="domain" description="Major facilitator superfamily (MFS) profile" evidence="8">
    <location>
        <begin position="14"/>
        <end position="422"/>
    </location>
</feature>
<dbReference type="RefSeq" id="WP_192775573.1">
    <property type="nucleotide sequence ID" value="NZ_BAAASY010000007.1"/>
</dbReference>
<dbReference type="Proteomes" id="UP000661607">
    <property type="component" value="Unassembled WGS sequence"/>
</dbReference>
<evidence type="ECO:0000313" key="9">
    <source>
        <dbReference type="EMBL" id="MBE1560504.1"/>
    </source>
</evidence>
<evidence type="ECO:0000256" key="5">
    <source>
        <dbReference type="ARBA" id="ARBA00022989"/>
    </source>
</evidence>
<dbReference type="PANTHER" id="PTHR43045:SF1">
    <property type="entry name" value="SHIKIMATE TRANSPORTER"/>
    <property type="match status" value="1"/>
</dbReference>